<organism evidence="2 3">
    <name type="scientific">Terfezia boudieri ATCC MYA-4762</name>
    <dbReference type="NCBI Taxonomy" id="1051890"/>
    <lineage>
        <taxon>Eukaryota</taxon>
        <taxon>Fungi</taxon>
        <taxon>Dikarya</taxon>
        <taxon>Ascomycota</taxon>
        <taxon>Pezizomycotina</taxon>
        <taxon>Pezizomycetes</taxon>
        <taxon>Pezizales</taxon>
        <taxon>Pezizaceae</taxon>
        <taxon>Terfezia</taxon>
    </lineage>
</organism>
<evidence type="ECO:0000313" key="2">
    <source>
        <dbReference type="EMBL" id="RPB22352.1"/>
    </source>
</evidence>
<gene>
    <name evidence="2" type="ORF">L211DRAFT_885297</name>
</gene>
<evidence type="ECO:0000256" key="1">
    <source>
        <dbReference type="SAM" id="MobiDB-lite"/>
    </source>
</evidence>
<keyword evidence="3" id="KW-1185">Reference proteome</keyword>
<dbReference type="AlphaFoldDB" id="A0A3N4LLY3"/>
<dbReference type="InParanoid" id="A0A3N4LLY3"/>
<reference evidence="2 3" key="1">
    <citation type="journal article" date="2018" name="Nat. Ecol. Evol.">
        <title>Pezizomycetes genomes reveal the molecular basis of ectomycorrhizal truffle lifestyle.</title>
        <authorList>
            <person name="Murat C."/>
            <person name="Payen T."/>
            <person name="Noel B."/>
            <person name="Kuo A."/>
            <person name="Morin E."/>
            <person name="Chen J."/>
            <person name="Kohler A."/>
            <person name="Krizsan K."/>
            <person name="Balestrini R."/>
            <person name="Da Silva C."/>
            <person name="Montanini B."/>
            <person name="Hainaut M."/>
            <person name="Levati E."/>
            <person name="Barry K.W."/>
            <person name="Belfiori B."/>
            <person name="Cichocki N."/>
            <person name="Clum A."/>
            <person name="Dockter R.B."/>
            <person name="Fauchery L."/>
            <person name="Guy J."/>
            <person name="Iotti M."/>
            <person name="Le Tacon F."/>
            <person name="Lindquist E.A."/>
            <person name="Lipzen A."/>
            <person name="Malagnac F."/>
            <person name="Mello A."/>
            <person name="Molinier V."/>
            <person name="Miyauchi S."/>
            <person name="Poulain J."/>
            <person name="Riccioni C."/>
            <person name="Rubini A."/>
            <person name="Sitrit Y."/>
            <person name="Splivallo R."/>
            <person name="Traeger S."/>
            <person name="Wang M."/>
            <person name="Zifcakova L."/>
            <person name="Wipf D."/>
            <person name="Zambonelli A."/>
            <person name="Paolocci F."/>
            <person name="Nowrousian M."/>
            <person name="Ottonello S."/>
            <person name="Baldrian P."/>
            <person name="Spatafora J.W."/>
            <person name="Henrissat B."/>
            <person name="Nagy L.G."/>
            <person name="Aury J.M."/>
            <person name="Wincker P."/>
            <person name="Grigoriev I.V."/>
            <person name="Bonfante P."/>
            <person name="Martin F.M."/>
        </authorList>
    </citation>
    <scope>NUCLEOTIDE SEQUENCE [LARGE SCALE GENOMIC DNA]</scope>
    <source>
        <strain evidence="2 3">ATCC MYA-4762</strain>
    </source>
</reference>
<accession>A0A3N4LLY3</accession>
<feature type="compositionally biased region" description="Polar residues" evidence="1">
    <location>
        <begin position="163"/>
        <end position="175"/>
    </location>
</feature>
<feature type="region of interest" description="Disordered" evidence="1">
    <location>
        <begin position="1"/>
        <end position="26"/>
    </location>
</feature>
<feature type="region of interest" description="Disordered" evidence="1">
    <location>
        <begin position="156"/>
        <end position="175"/>
    </location>
</feature>
<dbReference type="OrthoDB" id="10267117at2759"/>
<proteinExistence type="predicted"/>
<evidence type="ECO:0000313" key="3">
    <source>
        <dbReference type="Proteomes" id="UP000267821"/>
    </source>
</evidence>
<dbReference type="Proteomes" id="UP000267821">
    <property type="component" value="Unassembled WGS sequence"/>
</dbReference>
<name>A0A3N4LLY3_9PEZI</name>
<dbReference type="EMBL" id="ML121552">
    <property type="protein sequence ID" value="RPB22352.1"/>
    <property type="molecule type" value="Genomic_DNA"/>
</dbReference>
<sequence length="175" mass="19917">MPIENSSSPPGCQLPPQPDRDQPEIHRPVHRNVHHVLNPQTISTLEKPDPTINSPTHSRSATIFQSAQMSECDVFEGTGENSRFTLGVSISCKEMFKGLTRVQQQQLEMKQRRRQEMKSEAVEALEKLKEIYVLRARKLAAYHRRLPCLIVAPSNEGRRQTGEQDMTSTEENTEV</sequence>
<protein>
    <submittedName>
        <fullName evidence="2">Uncharacterized protein</fullName>
    </submittedName>
</protein>
<feature type="compositionally biased region" description="Polar residues" evidence="1">
    <location>
        <begin position="1"/>
        <end position="10"/>
    </location>
</feature>